<name>A0A2J6SUL1_9HELO</name>
<dbReference type="CDD" id="cd00683">
    <property type="entry name" value="Trans_IPPS_HH"/>
    <property type="match status" value="1"/>
</dbReference>
<dbReference type="SUPFAM" id="SSF48576">
    <property type="entry name" value="Terpenoid synthases"/>
    <property type="match status" value="1"/>
</dbReference>
<dbReference type="InterPro" id="IPR019845">
    <property type="entry name" value="Squalene/phytoene_synthase_CS"/>
</dbReference>
<evidence type="ECO:0000256" key="14">
    <source>
        <dbReference type="ARBA" id="ARBA00023221"/>
    </source>
</evidence>
<dbReference type="InterPro" id="IPR002060">
    <property type="entry name" value="Squ/phyt_synthse"/>
</dbReference>
<evidence type="ECO:0000256" key="9">
    <source>
        <dbReference type="ARBA" id="ARBA00022989"/>
    </source>
</evidence>
<evidence type="ECO:0000313" key="16">
    <source>
        <dbReference type="EMBL" id="PMD54468.1"/>
    </source>
</evidence>
<dbReference type="SFLD" id="SFLDG01018">
    <property type="entry name" value="Squalene/Phytoene_Synthase_Lik"/>
    <property type="match status" value="1"/>
</dbReference>
<accession>A0A2J6SUL1</accession>
<sequence length="460" mass="52153">MWHEPAYSRDLSNESATLADCFKWLKMTSRSFAMVVQELNPDLVVPVALFYLVLRGLDTIEDDMTISLEEKEPLLRSFETVLEKDGWTYDKNGPNEKDRELLVHFNDVITELKLIDPRYRDIIKDITRKMGNGMADYANTNGVNTIEEYELYCHYVAGLVGDGLTRFFVDDGFANPALSKQPELAESMGQFLQKTNIIRDVREDFDDQRRFWPQAIWAKHVDQFDDLFERRHREAALACSSEMVLNSLRHVEACLSYMAGIKEPGVFTFVAIPQAMAIATLELVFQNPRIFEASVKITKGDAARLMMEASRDLRTVYAVFKRYVRRIRKKNTPRDPNFVDIGIACGKVEQFIESAYHSRDRKGLARLARDGGSGVVVTDKAEALDGQAKSDVFYLLLAMLGTLFFILAILVGIAYRTGARFDMATLGELTKRNIFPDKEKILDTQQGNAMGGPPIAHGEL</sequence>
<evidence type="ECO:0000313" key="17">
    <source>
        <dbReference type="Proteomes" id="UP000235371"/>
    </source>
</evidence>
<dbReference type="PANTHER" id="PTHR11626">
    <property type="entry name" value="FARNESYL-DIPHOSPHATE FARNESYLTRANSFERASE"/>
    <property type="match status" value="1"/>
</dbReference>
<comment type="similarity">
    <text evidence="3">Belongs to the phytoene/squalene synthase family.</text>
</comment>
<evidence type="ECO:0000256" key="6">
    <source>
        <dbReference type="ARBA" id="ARBA00022679"/>
    </source>
</evidence>
<dbReference type="STRING" id="1095630.A0A2J6SUL1"/>
<evidence type="ECO:0000256" key="15">
    <source>
        <dbReference type="SAM" id="Phobius"/>
    </source>
</evidence>
<evidence type="ECO:0000256" key="1">
    <source>
        <dbReference type="ARBA" id="ARBA00001946"/>
    </source>
</evidence>
<feature type="transmembrane region" description="Helical" evidence="15">
    <location>
        <begin position="392"/>
        <end position="415"/>
    </location>
</feature>
<dbReference type="Proteomes" id="UP000235371">
    <property type="component" value="Unassembled WGS sequence"/>
</dbReference>
<evidence type="ECO:0000256" key="12">
    <source>
        <dbReference type="ARBA" id="ARBA00023136"/>
    </source>
</evidence>
<dbReference type="OrthoDB" id="431150at2759"/>
<dbReference type="GO" id="GO:0045338">
    <property type="term" value="P:farnesyl diphosphate metabolic process"/>
    <property type="evidence" value="ECO:0007669"/>
    <property type="project" value="InterPro"/>
</dbReference>
<dbReference type="PANTHER" id="PTHR11626:SF2">
    <property type="entry name" value="SQUALENE SYNTHASE"/>
    <property type="match status" value="1"/>
</dbReference>
<keyword evidence="8" id="KW-0752">Steroid biosynthesis</keyword>
<dbReference type="FunCoup" id="A0A2J6SUL1">
    <property type="interactions" value="346"/>
</dbReference>
<keyword evidence="6 16" id="KW-0808">Transferase</keyword>
<evidence type="ECO:0000256" key="4">
    <source>
        <dbReference type="ARBA" id="ARBA00012373"/>
    </source>
</evidence>
<keyword evidence="5" id="KW-0444">Lipid biosynthesis</keyword>
<keyword evidence="13" id="KW-1207">Sterol metabolism</keyword>
<keyword evidence="10" id="KW-0756">Sterol biosynthesis</keyword>
<dbReference type="EMBL" id="KZ613865">
    <property type="protein sequence ID" value="PMD54468.1"/>
    <property type="molecule type" value="Genomic_DNA"/>
</dbReference>
<gene>
    <name evidence="16" type="ORF">K444DRAFT_618287</name>
</gene>
<dbReference type="InterPro" id="IPR008949">
    <property type="entry name" value="Isoprenoid_synthase_dom_sf"/>
</dbReference>
<dbReference type="PROSITE" id="PS01045">
    <property type="entry name" value="SQUALEN_PHYTOEN_SYN_2"/>
    <property type="match status" value="1"/>
</dbReference>
<evidence type="ECO:0000256" key="7">
    <source>
        <dbReference type="ARBA" id="ARBA00022692"/>
    </source>
</evidence>
<keyword evidence="17" id="KW-1185">Reference proteome</keyword>
<evidence type="ECO:0000256" key="2">
    <source>
        <dbReference type="ARBA" id="ARBA00004370"/>
    </source>
</evidence>
<keyword evidence="12 15" id="KW-0472">Membrane</keyword>
<dbReference type="InterPro" id="IPR044844">
    <property type="entry name" value="Trans_IPPS_euk-type"/>
</dbReference>
<dbReference type="EC" id="2.5.1.21" evidence="4"/>
<dbReference type="Pfam" id="PF00494">
    <property type="entry name" value="SQS_PSY"/>
    <property type="match status" value="1"/>
</dbReference>
<evidence type="ECO:0000256" key="13">
    <source>
        <dbReference type="ARBA" id="ARBA00023166"/>
    </source>
</evidence>
<keyword evidence="7 15" id="KW-0812">Transmembrane</keyword>
<dbReference type="NCBIfam" id="TIGR01559">
    <property type="entry name" value="squal_synth"/>
    <property type="match status" value="1"/>
</dbReference>
<keyword evidence="14" id="KW-0753">Steroid metabolism</keyword>
<comment type="cofactor">
    <cofactor evidence="1">
        <name>Mg(2+)</name>
        <dbReference type="ChEBI" id="CHEBI:18420"/>
    </cofactor>
</comment>
<organism evidence="16 17">
    <name type="scientific">Hyaloscypha bicolor E</name>
    <dbReference type="NCBI Taxonomy" id="1095630"/>
    <lineage>
        <taxon>Eukaryota</taxon>
        <taxon>Fungi</taxon>
        <taxon>Dikarya</taxon>
        <taxon>Ascomycota</taxon>
        <taxon>Pezizomycotina</taxon>
        <taxon>Leotiomycetes</taxon>
        <taxon>Helotiales</taxon>
        <taxon>Hyaloscyphaceae</taxon>
        <taxon>Hyaloscypha</taxon>
        <taxon>Hyaloscypha bicolor</taxon>
    </lineage>
</organism>
<evidence type="ECO:0000256" key="5">
    <source>
        <dbReference type="ARBA" id="ARBA00022516"/>
    </source>
</evidence>
<dbReference type="Gene3D" id="1.10.600.10">
    <property type="entry name" value="Farnesyl Diphosphate Synthase"/>
    <property type="match status" value="1"/>
</dbReference>
<evidence type="ECO:0000256" key="3">
    <source>
        <dbReference type="ARBA" id="ARBA00006251"/>
    </source>
</evidence>
<dbReference type="InterPro" id="IPR033904">
    <property type="entry name" value="Trans_IPPS_HH"/>
</dbReference>
<dbReference type="GO" id="GO:0005789">
    <property type="term" value="C:endoplasmic reticulum membrane"/>
    <property type="evidence" value="ECO:0007669"/>
    <property type="project" value="TreeGrafter"/>
</dbReference>
<comment type="subcellular location">
    <subcellularLocation>
        <location evidence="2">Membrane</location>
    </subcellularLocation>
</comment>
<dbReference type="SFLD" id="SFLDS00005">
    <property type="entry name" value="Isoprenoid_Synthase_Type_I"/>
    <property type="match status" value="1"/>
</dbReference>
<proteinExistence type="inferred from homology"/>
<dbReference type="RefSeq" id="XP_024731372.1">
    <property type="nucleotide sequence ID" value="XM_024881285.1"/>
</dbReference>
<evidence type="ECO:0000256" key="11">
    <source>
        <dbReference type="ARBA" id="ARBA00023098"/>
    </source>
</evidence>
<keyword evidence="9 15" id="KW-1133">Transmembrane helix</keyword>
<dbReference type="InParanoid" id="A0A2J6SUL1"/>
<evidence type="ECO:0000256" key="10">
    <source>
        <dbReference type="ARBA" id="ARBA00023011"/>
    </source>
</evidence>
<evidence type="ECO:0000256" key="8">
    <source>
        <dbReference type="ARBA" id="ARBA00022955"/>
    </source>
</evidence>
<dbReference type="GeneID" id="36589362"/>
<reference evidence="16 17" key="1">
    <citation type="submission" date="2016-04" db="EMBL/GenBank/DDBJ databases">
        <title>A degradative enzymes factory behind the ericoid mycorrhizal symbiosis.</title>
        <authorList>
            <consortium name="DOE Joint Genome Institute"/>
            <person name="Martino E."/>
            <person name="Morin E."/>
            <person name="Grelet G."/>
            <person name="Kuo A."/>
            <person name="Kohler A."/>
            <person name="Daghino S."/>
            <person name="Barry K."/>
            <person name="Choi C."/>
            <person name="Cichocki N."/>
            <person name="Clum A."/>
            <person name="Copeland A."/>
            <person name="Hainaut M."/>
            <person name="Haridas S."/>
            <person name="Labutti K."/>
            <person name="Lindquist E."/>
            <person name="Lipzen A."/>
            <person name="Khouja H.-R."/>
            <person name="Murat C."/>
            <person name="Ohm R."/>
            <person name="Olson A."/>
            <person name="Spatafora J."/>
            <person name="Veneault-Fourrey C."/>
            <person name="Henrissat B."/>
            <person name="Grigoriev I."/>
            <person name="Martin F."/>
            <person name="Perotto S."/>
        </authorList>
    </citation>
    <scope>NUCLEOTIDE SEQUENCE [LARGE SCALE GENOMIC DNA]</scope>
    <source>
        <strain evidence="16 17">E</strain>
    </source>
</reference>
<dbReference type="AlphaFoldDB" id="A0A2J6SUL1"/>
<dbReference type="GO" id="GO:0051996">
    <property type="term" value="F:squalene synthase [NAD(P)H] activity"/>
    <property type="evidence" value="ECO:0007669"/>
    <property type="project" value="UniProtKB-EC"/>
</dbReference>
<dbReference type="FunFam" id="1.10.600.10:FF:000003">
    <property type="entry name" value="Farnesyl-diphosphate farnesyltransferase 1"/>
    <property type="match status" value="1"/>
</dbReference>
<dbReference type="GO" id="GO:0006696">
    <property type="term" value="P:ergosterol biosynthetic process"/>
    <property type="evidence" value="ECO:0007669"/>
    <property type="project" value="TreeGrafter"/>
</dbReference>
<dbReference type="InterPro" id="IPR006449">
    <property type="entry name" value="Squal_synth-like"/>
</dbReference>
<protein>
    <recommendedName>
        <fullName evidence="4">squalene synthase</fullName>
        <ecNumber evidence="4">2.5.1.21</ecNumber>
    </recommendedName>
</protein>
<keyword evidence="11" id="KW-0443">Lipid metabolism</keyword>